<dbReference type="AlphaFoldDB" id="A0A8T0CMH3"/>
<evidence type="ECO:0000256" key="4">
    <source>
        <dbReference type="ARBA" id="ARBA00023163"/>
    </source>
</evidence>
<evidence type="ECO:0000256" key="2">
    <source>
        <dbReference type="ARBA" id="ARBA00023015"/>
    </source>
</evidence>
<keyword evidence="2" id="KW-0805">Transcription regulation</keyword>
<comment type="caution">
    <text evidence="6">The sequence shown here is derived from an EMBL/GenBank/DDBJ whole genome shotgun (WGS) entry which is preliminary data.</text>
</comment>
<evidence type="ECO:0000256" key="1">
    <source>
        <dbReference type="ARBA" id="ARBA00004123"/>
    </source>
</evidence>
<proteinExistence type="predicted"/>
<sequence>MGEREKKADWSSFHVLANTSELVREGLLSVSPAAQTRPTKLPKVFWDEILKMYGQGVRLVLEKRLCATDMNPSKGRLSIPKQQRKAKFLTDEEDRALDNKAMTVSLIEPGPVLQVRHGLKLQKDYKREDYFSYVLTKEWNAVTHSNARNGLEEGCLIQLWAFRVNGDLHFCLVN</sequence>
<dbReference type="Gramene" id="rna-gnl|WGS:JABURB|Cocit.L1480.1">
    <property type="protein sequence ID" value="cds-KAF7848868.1"/>
    <property type="gene ID" value="gene-BT93_L1480"/>
</dbReference>
<dbReference type="GO" id="GO:0005634">
    <property type="term" value="C:nucleus"/>
    <property type="evidence" value="ECO:0007669"/>
    <property type="project" value="UniProtKB-SubCell"/>
</dbReference>
<dbReference type="InterPro" id="IPR005508">
    <property type="entry name" value="At2g31720-like"/>
</dbReference>
<keyword evidence="5" id="KW-0539">Nucleus</keyword>
<accession>A0A8T0CMH3</accession>
<dbReference type="EMBL" id="MU089945">
    <property type="protein sequence ID" value="KAF7848868.1"/>
    <property type="molecule type" value="Genomic_DNA"/>
</dbReference>
<evidence type="ECO:0008006" key="8">
    <source>
        <dbReference type="Google" id="ProtNLM"/>
    </source>
</evidence>
<dbReference type="InterPro" id="IPR015300">
    <property type="entry name" value="DNA-bd_pseudobarrel_sf"/>
</dbReference>
<evidence type="ECO:0000256" key="3">
    <source>
        <dbReference type="ARBA" id="ARBA00023125"/>
    </source>
</evidence>
<evidence type="ECO:0000313" key="6">
    <source>
        <dbReference type="EMBL" id="KAF7848868.1"/>
    </source>
</evidence>
<dbReference type="Gene3D" id="2.40.330.10">
    <property type="entry name" value="DNA-binding pseudobarrel domain"/>
    <property type="match status" value="1"/>
</dbReference>
<evidence type="ECO:0000256" key="5">
    <source>
        <dbReference type="ARBA" id="ARBA00023242"/>
    </source>
</evidence>
<dbReference type="OrthoDB" id="1935604at2759"/>
<dbReference type="PANTHER" id="PTHR31541">
    <property type="entry name" value="B3 DOMAIN PLANT PROTEIN-RELATED"/>
    <property type="match status" value="1"/>
</dbReference>
<keyword evidence="7" id="KW-1185">Reference proteome</keyword>
<name>A0A8T0CMH3_CORYI</name>
<reference evidence="6" key="1">
    <citation type="submission" date="2020-05" db="EMBL/GenBank/DDBJ databases">
        <title>WGS assembly of Corymbia citriodora subspecies variegata.</title>
        <authorList>
            <person name="Barry K."/>
            <person name="Hundley H."/>
            <person name="Shu S."/>
            <person name="Jenkins J."/>
            <person name="Grimwood J."/>
            <person name="Baten A."/>
        </authorList>
    </citation>
    <scope>NUCLEOTIDE SEQUENCE</scope>
    <source>
        <strain evidence="6">CV2-018</strain>
    </source>
</reference>
<evidence type="ECO:0000313" key="7">
    <source>
        <dbReference type="Proteomes" id="UP000806378"/>
    </source>
</evidence>
<protein>
    <recommendedName>
        <fullName evidence="8">B3 domain-containing protein</fullName>
    </recommendedName>
</protein>
<dbReference type="GO" id="GO:0003677">
    <property type="term" value="F:DNA binding"/>
    <property type="evidence" value="ECO:0007669"/>
    <property type="project" value="UniProtKB-KW"/>
</dbReference>
<keyword evidence="3" id="KW-0238">DNA-binding</keyword>
<dbReference type="Proteomes" id="UP000806378">
    <property type="component" value="Unassembled WGS sequence"/>
</dbReference>
<dbReference type="Pfam" id="PF03754">
    <property type="entry name" value="At2g31720-like"/>
    <property type="match status" value="1"/>
</dbReference>
<dbReference type="PANTHER" id="PTHR31541:SF25">
    <property type="entry name" value="GAMMA-GLIADIN B"/>
    <property type="match status" value="1"/>
</dbReference>
<gene>
    <name evidence="6" type="ORF">BT93_L1480</name>
</gene>
<organism evidence="6 7">
    <name type="scientific">Corymbia citriodora subsp. variegata</name>
    <dbReference type="NCBI Taxonomy" id="360336"/>
    <lineage>
        <taxon>Eukaryota</taxon>
        <taxon>Viridiplantae</taxon>
        <taxon>Streptophyta</taxon>
        <taxon>Embryophyta</taxon>
        <taxon>Tracheophyta</taxon>
        <taxon>Spermatophyta</taxon>
        <taxon>Magnoliopsida</taxon>
        <taxon>eudicotyledons</taxon>
        <taxon>Gunneridae</taxon>
        <taxon>Pentapetalae</taxon>
        <taxon>rosids</taxon>
        <taxon>malvids</taxon>
        <taxon>Myrtales</taxon>
        <taxon>Myrtaceae</taxon>
        <taxon>Myrtoideae</taxon>
        <taxon>Eucalypteae</taxon>
        <taxon>Corymbia</taxon>
    </lineage>
</organism>
<comment type="subcellular location">
    <subcellularLocation>
        <location evidence="1">Nucleus</location>
    </subcellularLocation>
</comment>
<keyword evidence="4" id="KW-0804">Transcription</keyword>